<gene>
    <name evidence="2" type="ORF">FGIG_05074</name>
</gene>
<evidence type="ECO:0000256" key="1">
    <source>
        <dbReference type="SAM" id="SignalP"/>
    </source>
</evidence>
<sequence length="248" mass="26395">MDGVRCFALFSSLLLYYICRTNGAVASGLRFIDPNNFDNQQIVIAKSIPDYSFGVQTAGQALLPPDQAQVIRFVQQPVVSSQTMARFINPNDFVFPQTSAYPTQISRQPSMALGTSPKQSLMPTAATMVSADVDEVSPMSGTSMISPASPAAIIGSPNDGVIGPNGQILGSAHDTAVVDTAGQFGANLLQGKMSTDLTPEAPVQYTQDQVLPGQQLLYPPQEQPYAGLRLVYDTAGRPFLIQIPPGSN</sequence>
<keyword evidence="1" id="KW-0732">Signal</keyword>
<evidence type="ECO:0008006" key="4">
    <source>
        <dbReference type="Google" id="ProtNLM"/>
    </source>
</evidence>
<dbReference type="AlphaFoldDB" id="A0A504Z668"/>
<dbReference type="EMBL" id="SUNJ01000094">
    <property type="protein sequence ID" value="TPP67891.1"/>
    <property type="molecule type" value="Genomic_DNA"/>
</dbReference>
<evidence type="ECO:0000313" key="2">
    <source>
        <dbReference type="EMBL" id="TPP67891.1"/>
    </source>
</evidence>
<reference evidence="2 3" key="1">
    <citation type="submission" date="2019-04" db="EMBL/GenBank/DDBJ databases">
        <title>Annotation for the trematode Fasciola gigantica.</title>
        <authorList>
            <person name="Choi Y.-J."/>
        </authorList>
    </citation>
    <scope>NUCLEOTIDE SEQUENCE [LARGE SCALE GENOMIC DNA]</scope>
    <source>
        <strain evidence="2">Uganda_cow_1</strain>
    </source>
</reference>
<proteinExistence type="predicted"/>
<keyword evidence="3" id="KW-1185">Reference proteome</keyword>
<protein>
    <recommendedName>
        <fullName evidence="4">Cuticle protein</fullName>
    </recommendedName>
</protein>
<evidence type="ECO:0000313" key="3">
    <source>
        <dbReference type="Proteomes" id="UP000316759"/>
    </source>
</evidence>
<feature type="chain" id="PRO_5021361710" description="Cuticle protein" evidence="1">
    <location>
        <begin position="24"/>
        <end position="248"/>
    </location>
</feature>
<name>A0A504Z668_FASGI</name>
<dbReference type="Proteomes" id="UP000316759">
    <property type="component" value="Unassembled WGS sequence"/>
</dbReference>
<accession>A0A504Z668</accession>
<comment type="caution">
    <text evidence="2">The sequence shown here is derived from an EMBL/GenBank/DDBJ whole genome shotgun (WGS) entry which is preliminary data.</text>
</comment>
<organism evidence="2 3">
    <name type="scientific">Fasciola gigantica</name>
    <name type="common">Giant liver fluke</name>
    <dbReference type="NCBI Taxonomy" id="46835"/>
    <lineage>
        <taxon>Eukaryota</taxon>
        <taxon>Metazoa</taxon>
        <taxon>Spiralia</taxon>
        <taxon>Lophotrochozoa</taxon>
        <taxon>Platyhelminthes</taxon>
        <taxon>Trematoda</taxon>
        <taxon>Digenea</taxon>
        <taxon>Plagiorchiida</taxon>
        <taxon>Echinostomata</taxon>
        <taxon>Echinostomatoidea</taxon>
        <taxon>Fasciolidae</taxon>
        <taxon>Fasciola</taxon>
    </lineage>
</organism>
<dbReference type="OrthoDB" id="6240724at2759"/>
<feature type="signal peptide" evidence="1">
    <location>
        <begin position="1"/>
        <end position="23"/>
    </location>
</feature>